<dbReference type="AlphaFoldDB" id="A0AAN7NIA6"/>
<dbReference type="PANTHER" id="PTHR33395">
    <property type="entry name" value="TRANSCRIPTASE, PUTATIVE-RELATED-RELATED"/>
    <property type="match status" value="1"/>
</dbReference>
<dbReference type="GO" id="GO:0061343">
    <property type="term" value="P:cell adhesion involved in heart morphogenesis"/>
    <property type="evidence" value="ECO:0007669"/>
    <property type="project" value="TreeGrafter"/>
</dbReference>
<reference evidence="2 3" key="1">
    <citation type="journal article" date="2023" name="J. Hered.">
        <title>Chromosome-level genome of the wood stork (Mycteria americana) provides insight into avian chromosome evolution.</title>
        <authorList>
            <person name="Flamio R. Jr."/>
            <person name="Ramstad K.M."/>
        </authorList>
    </citation>
    <scope>NUCLEOTIDE SEQUENCE [LARGE SCALE GENOMIC DNA]</scope>
    <source>
        <strain evidence="2">JAX WOST 10</strain>
    </source>
</reference>
<accession>A0AAN7NIA6</accession>
<evidence type="ECO:0000256" key="1">
    <source>
        <dbReference type="SAM" id="MobiDB-lite"/>
    </source>
</evidence>
<dbReference type="EMBL" id="JAUNZN010000002">
    <property type="protein sequence ID" value="KAK4826515.1"/>
    <property type="molecule type" value="Genomic_DNA"/>
</dbReference>
<sequence length="521" mass="56878">MPKCQPAESGMDTLKPSVSSWTLDRCSFLELSVLAKEATALSSSYAASLPPPTPVMQFNKVKSTLHSVNISSQDTTDPACLKVISLHAENSSGGSILFQPLEKSGDWTAIVLIAFGYLLLQAGRSLWNRAAEDGAEGGRDILPASIQRVLVTSQPPLMVNAAGQTLDRLTVPPSHWWSRPVHTVDHHPQKRQKAPPADVFQPSTAAPVPPKEQRDNDRGSLAASIYTTRELGQHPTANRQFQTTGVPSQLLTKGACTGNQGRTGRTSTSTFPAPTPAPCIFPRVAAYNIREISVRVYATTSTDTSNMARFSPNLRARSTTTFTHSPLSCLRPNSILTLAKSNTFPGLPKLSAPMWPKTYAKHTPEQTFMSKGSCYLHQYNSPLPKTQASSAVQVTTSAIPMKDCSTACFSMIIPEVNHSFLNKVTLLELWTESLPACHRHDPLPGFTDIRLANVTPIYKQGRKEDPGNYRSVSLTSESGKVMEQMILSAIMQHIQDNQAIRPSQHGFMKGRSCLTKPDHLL</sequence>
<dbReference type="GO" id="GO:0031012">
    <property type="term" value="C:extracellular matrix"/>
    <property type="evidence" value="ECO:0007669"/>
    <property type="project" value="TreeGrafter"/>
</dbReference>
<evidence type="ECO:0000313" key="3">
    <source>
        <dbReference type="Proteomes" id="UP001333110"/>
    </source>
</evidence>
<keyword evidence="3" id="KW-1185">Reference proteome</keyword>
<proteinExistence type="predicted"/>
<dbReference type="GO" id="GO:0007508">
    <property type="term" value="P:larval heart development"/>
    <property type="evidence" value="ECO:0007669"/>
    <property type="project" value="TreeGrafter"/>
</dbReference>
<evidence type="ECO:0000313" key="2">
    <source>
        <dbReference type="EMBL" id="KAK4826515.1"/>
    </source>
</evidence>
<dbReference type="PANTHER" id="PTHR33395:SF22">
    <property type="entry name" value="REVERSE TRANSCRIPTASE DOMAIN-CONTAINING PROTEIN"/>
    <property type="match status" value="1"/>
</dbReference>
<name>A0AAN7NIA6_MYCAM</name>
<protein>
    <recommendedName>
        <fullName evidence="4">Reverse transcriptase domain-containing protein</fullName>
    </recommendedName>
</protein>
<comment type="caution">
    <text evidence="2">The sequence shown here is derived from an EMBL/GenBank/DDBJ whole genome shotgun (WGS) entry which is preliminary data.</text>
</comment>
<gene>
    <name evidence="2" type="ORF">QYF61_010012</name>
</gene>
<organism evidence="2 3">
    <name type="scientific">Mycteria americana</name>
    <name type="common">Wood stork</name>
    <dbReference type="NCBI Taxonomy" id="33587"/>
    <lineage>
        <taxon>Eukaryota</taxon>
        <taxon>Metazoa</taxon>
        <taxon>Chordata</taxon>
        <taxon>Craniata</taxon>
        <taxon>Vertebrata</taxon>
        <taxon>Euteleostomi</taxon>
        <taxon>Archelosauria</taxon>
        <taxon>Archosauria</taxon>
        <taxon>Dinosauria</taxon>
        <taxon>Saurischia</taxon>
        <taxon>Theropoda</taxon>
        <taxon>Coelurosauria</taxon>
        <taxon>Aves</taxon>
        <taxon>Neognathae</taxon>
        <taxon>Neoaves</taxon>
        <taxon>Aequornithes</taxon>
        <taxon>Ciconiiformes</taxon>
        <taxon>Ciconiidae</taxon>
        <taxon>Mycteria</taxon>
    </lineage>
</organism>
<feature type="region of interest" description="Disordered" evidence="1">
    <location>
        <begin position="180"/>
        <end position="218"/>
    </location>
</feature>
<evidence type="ECO:0008006" key="4">
    <source>
        <dbReference type="Google" id="ProtNLM"/>
    </source>
</evidence>
<dbReference type="Proteomes" id="UP001333110">
    <property type="component" value="Unassembled WGS sequence"/>
</dbReference>